<dbReference type="Proteomes" id="UP000177130">
    <property type="component" value="Unassembled WGS sequence"/>
</dbReference>
<dbReference type="Pfam" id="PF13439">
    <property type="entry name" value="Glyco_transf_4"/>
    <property type="match status" value="1"/>
</dbReference>
<dbReference type="Pfam" id="PF13692">
    <property type="entry name" value="Glyco_trans_1_4"/>
    <property type="match status" value="1"/>
</dbReference>
<organism evidence="3 4">
    <name type="scientific">Candidatus Taylorbacteria bacterium RIFCSPHIGHO2_02_FULL_43_32b</name>
    <dbReference type="NCBI Taxonomy" id="1802306"/>
    <lineage>
        <taxon>Bacteria</taxon>
        <taxon>Candidatus Tayloriibacteriota</taxon>
    </lineage>
</organism>
<keyword evidence="1" id="KW-1133">Transmembrane helix</keyword>
<protein>
    <recommendedName>
        <fullName evidence="2">Glycosyltransferase subfamily 4-like N-terminal domain-containing protein</fullName>
    </recommendedName>
</protein>
<dbReference type="CDD" id="cd03801">
    <property type="entry name" value="GT4_PimA-like"/>
    <property type="match status" value="1"/>
</dbReference>
<feature type="transmembrane region" description="Helical" evidence="1">
    <location>
        <begin position="80"/>
        <end position="100"/>
    </location>
</feature>
<evidence type="ECO:0000259" key="2">
    <source>
        <dbReference type="Pfam" id="PF13439"/>
    </source>
</evidence>
<name>A0A1G2MJ86_9BACT</name>
<keyword evidence="1" id="KW-0472">Membrane</keyword>
<dbReference type="STRING" id="1802306.A3C72_00540"/>
<sequence length="372" mass="41745">MKFAYIANVRMPTEKAHGLQIMEMCSAFAKEGAEVTLFVPWRFNKIKIDAFSYYGIGRVFKIKKIPAIDIMPIWGGRAGFFLLQVSFYIFAKIFLLFSAFDVVYCREPITPLFFRNSIFEVHNMPVKVGWVFKLALKRVRHFFPVTGFLKEALISAGAPQGKITVAPDGVNLESFKNLPTKDEARRRLQLPIGKKLVLYTGSFYLYSWKGVDVLLDAARDFGEDTIFVLVGGDEKEIAEIKKGGVSDNVILISHRPHSEMPIYMKAADVLVLPNKTGSLHSEKYTSPLKLFEYMASGTPIVASKLPSICEVLNEKNAVLVEPDMKAALAISIKKVLQNSAFSLGLAEMSRRDVAKYSWQERARVILRIVSGA</sequence>
<keyword evidence="1" id="KW-0812">Transmembrane</keyword>
<dbReference type="Gene3D" id="3.40.50.2000">
    <property type="entry name" value="Glycogen Phosphorylase B"/>
    <property type="match status" value="2"/>
</dbReference>
<dbReference type="PANTHER" id="PTHR12526">
    <property type="entry name" value="GLYCOSYLTRANSFERASE"/>
    <property type="match status" value="1"/>
</dbReference>
<feature type="domain" description="Glycosyltransferase subfamily 4-like N-terminal" evidence="2">
    <location>
        <begin position="21"/>
        <end position="173"/>
    </location>
</feature>
<evidence type="ECO:0000313" key="4">
    <source>
        <dbReference type="Proteomes" id="UP000177130"/>
    </source>
</evidence>
<proteinExistence type="predicted"/>
<dbReference type="AlphaFoldDB" id="A0A1G2MJ86"/>
<dbReference type="SUPFAM" id="SSF53756">
    <property type="entry name" value="UDP-Glycosyltransferase/glycogen phosphorylase"/>
    <property type="match status" value="1"/>
</dbReference>
<comment type="caution">
    <text evidence="3">The sequence shown here is derived from an EMBL/GenBank/DDBJ whole genome shotgun (WGS) entry which is preliminary data.</text>
</comment>
<accession>A0A1G2MJ86</accession>
<evidence type="ECO:0000313" key="3">
    <source>
        <dbReference type="EMBL" id="OHA23936.1"/>
    </source>
</evidence>
<gene>
    <name evidence="3" type="ORF">A3C72_00540</name>
</gene>
<dbReference type="InterPro" id="IPR028098">
    <property type="entry name" value="Glyco_trans_4-like_N"/>
</dbReference>
<dbReference type="EMBL" id="MHRK01000021">
    <property type="protein sequence ID" value="OHA23936.1"/>
    <property type="molecule type" value="Genomic_DNA"/>
</dbReference>
<reference evidence="3 4" key="1">
    <citation type="journal article" date="2016" name="Nat. Commun.">
        <title>Thousands of microbial genomes shed light on interconnected biogeochemical processes in an aquifer system.</title>
        <authorList>
            <person name="Anantharaman K."/>
            <person name="Brown C.T."/>
            <person name="Hug L.A."/>
            <person name="Sharon I."/>
            <person name="Castelle C.J."/>
            <person name="Probst A.J."/>
            <person name="Thomas B.C."/>
            <person name="Singh A."/>
            <person name="Wilkins M.J."/>
            <person name="Karaoz U."/>
            <person name="Brodie E.L."/>
            <person name="Williams K.H."/>
            <person name="Hubbard S.S."/>
            <person name="Banfield J.F."/>
        </authorList>
    </citation>
    <scope>NUCLEOTIDE SEQUENCE [LARGE SCALE GENOMIC DNA]</scope>
</reference>
<evidence type="ECO:0000256" key="1">
    <source>
        <dbReference type="SAM" id="Phobius"/>
    </source>
</evidence>